<accession>A0A1E4TE03</accession>
<evidence type="ECO:0000313" key="3">
    <source>
        <dbReference type="Proteomes" id="UP000095023"/>
    </source>
</evidence>
<dbReference type="EMBL" id="KV453842">
    <property type="protein sequence ID" value="ODV89995.1"/>
    <property type="molecule type" value="Genomic_DNA"/>
</dbReference>
<feature type="region of interest" description="Disordered" evidence="1">
    <location>
        <begin position="1"/>
        <end position="23"/>
    </location>
</feature>
<proteinExistence type="predicted"/>
<feature type="compositionally biased region" description="Low complexity" evidence="1">
    <location>
        <begin position="1"/>
        <end position="14"/>
    </location>
</feature>
<keyword evidence="3" id="KW-1185">Reference proteome</keyword>
<reference evidence="3" key="1">
    <citation type="submission" date="2016-02" db="EMBL/GenBank/DDBJ databases">
        <title>Comparative genomics of biotechnologically important yeasts.</title>
        <authorList>
            <consortium name="DOE Joint Genome Institute"/>
            <person name="Riley R."/>
            <person name="Haridas S."/>
            <person name="Wolfe K.H."/>
            <person name="Lopes M.R."/>
            <person name="Hittinger C.T."/>
            <person name="Goker M."/>
            <person name="Salamov A."/>
            <person name="Wisecaver J."/>
            <person name="Long T.M."/>
            <person name="Aerts A.L."/>
            <person name="Barry K."/>
            <person name="Choi C."/>
            <person name="Clum A."/>
            <person name="Coughlan A.Y."/>
            <person name="Deshpande S."/>
            <person name="Douglass A.P."/>
            <person name="Hanson S.J."/>
            <person name="Klenk H.-P."/>
            <person name="Labutti K."/>
            <person name="Lapidus A."/>
            <person name="Lindquist E."/>
            <person name="Lipzen A."/>
            <person name="Meier-Kolthoff J.P."/>
            <person name="Ohm R.A."/>
            <person name="Otillar R.P."/>
            <person name="Pangilinan J."/>
            <person name="Peng Y."/>
            <person name="Rokas A."/>
            <person name="Rosa C.A."/>
            <person name="Scheuner C."/>
            <person name="Sibirny A.A."/>
            <person name="Slot J.C."/>
            <person name="Stielow J.B."/>
            <person name="Sun H."/>
            <person name="Kurtzman C.P."/>
            <person name="Blackwell M."/>
            <person name="Jeffries T.W."/>
            <person name="Grigoriev I.V."/>
        </authorList>
    </citation>
    <scope>NUCLEOTIDE SEQUENCE [LARGE SCALE GENOMIC DNA]</scope>
    <source>
        <strain evidence="3">NRRL Y-17796</strain>
    </source>
</reference>
<organism evidence="2 3">
    <name type="scientific">Tortispora caseinolytica NRRL Y-17796</name>
    <dbReference type="NCBI Taxonomy" id="767744"/>
    <lineage>
        <taxon>Eukaryota</taxon>
        <taxon>Fungi</taxon>
        <taxon>Dikarya</taxon>
        <taxon>Ascomycota</taxon>
        <taxon>Saccharomycotina</taxon>
        <taxon>Trigonopsidomycetes</taxon>
        <taxon>Trigonopsidales</taxon>
        <taxon>Trigonopsidaceae</taxon>
        <taxon>Tortispora</taxon>
    </lineage>
</organism>
<name>A0A1E4TE03_9ASCO</name>
<gene>
    <name evidence="2" type="ORF">CANCADRAFT_1726</name>
</gene>
<protein>
    <submittedName>
        <fullName evidence="2">Uncharacterized protein</fullName>
    </submittedName>
</protein>
<evidence type="ECO:0000256" key="1">
    <source>
        <dbReference type="SAM" id="MobiDB-lite"/>
    </source>
</evidence>
<dbReference type="Proteomes" id="UP000095023">
    <property type="component" value="Unassembled WGS sequence"/>
</dbReference>
<dbReference type="AlphaFoldDB" id="A0A1E4TE03"/>
<sequence>MTPNDLTDSNSSHSSIDDKSTLVGSDLSRSISSSISYPQNFHSTEPLKPSNRVDSNIMHSMKLQKSISSMHSVEQLKKSIKQRKSRRNLTHRKSRLDLIDNQHLTSFPSIVATPENEPKEIVFVEDYFFASNEELHKVDETCKSIKERQSRQSLRDVFLTDTKNFGNFDSIQFDPIPELFDSQSTDQYTLCSNDILQSCISCHRDLSEVIDEFVTETGFKELVCQSCAAVYTPDPFEHWDDQDLLERTSKAETYLKWIDASTNVKSLGSTQPSAEWVQDLKRKFRWRWRVSGLIPSKSSKDTKRSS</sequence>
<dbReference type="OrthoDB" id="3980787at2759"/>
<evidence type="ECO:0000313" key="2">
    <source>
        <dbReference type="EMBL" id="ODV89995.1"/>
    </source>
</evidence>